<sequence length="142" mass="15459">MSTTRPPADHPGELPGQAPPAGQAPPVRVRVTAPATARSRRTTVVSEIDAQTEVGAVYMRSLMRSQLRLALGITTLLVLTIGLLPVLLATIPWLRRVEVWGVPVVWILLGAGCYPVLIALAVAYVRRAERNERNFHDLVGPR</sequence>
<gene>
    <name evidence="3" type="ORF">AB3X52_09715</name>
</gene>
<feature type="compositionally biased region" description="Low complexity" evidence="1">
    <location>
        <begin position="15"/>
        <end position="26"/>
    </location>
</feature>
<feature type="transmembrane region" description="Helical" evidence="2">
    <location>
        <begin position="69"/>
        <end position="94"/>
    </location>
</feature>
<comment type="caution">
    <text evidence="3">The sequence shown here is derived from an EMBL/GenBank/DDBJ whole genome shotgun (WGS) entry which is preliminary data.</text>
</comment>
<dbReference type="RefSeq" id="WP_367993714.1">
    <property type="nucleotide sequence ID" value="NZ_JBFPJR010000014.1"/>
</dbReference>
<keyword evidence="4" id="KW-1185">Reference proteome</keyword>
<dbReference type="Proteomes" id="UP001556631">
    <property type="component" value="Unassembled WGS sequence"/>
</dbReference>
<evidence type="ECO:0000256" key="2">
    <source>
        <dbReference type="SAM" id="Phobius"/>
    </source>
</evidence>
<protein>
    <recommendedName>
        <fullName evidence="5">DUF485 domain-containing protein</fullName>
    </recommendedName>
</protein>
<feature type="region of interest" description="Disordered" evidence="1">
    <location>
        <begin position="1"/>
        <end position="26"/>
    </location>
</feature>
<dbReference type="EMBL" id="JBFPJR010000014">
    <property type="protein sequence ID" value="MEX0427897.1"/>
    <property type="molecule type" value="Genomic_DNA"/>
</dbReference>
<proteinExistence type="predicted"/>
<reference evidence="3 4" key="1">
    <citation type="submission" date="2024-07" db="EMBL/GenBank/DDBJ databases">
        <authorList>
            <person name="Lee S."/>
            <person name="Kang M."/>
        </authorList>
    </citation>
    <scope>NUCLEOTIDE SEQUENCE [LARGE SCALE GENOMIC DNA]</scope>
    <source>
        <strain evidence="3 4">DS6</strain>
    </source>
</reference>
<evidence type="ECO:0008006" key="5">
    <source>
        <dbReference type="Google" id="ProtNLM"/>
    </source>
</evidence>
<name>A0ABV3SY85_9ACTN</name>
<keyword evidence="2" id="KW-1133">Transmembrane helix</keyword>
<feature type="transmembrane region" description="Helical" evidence="2">
    <location>
        <begin position="100"/>
        <end position="125"/>
    </location>
</feature>
<evidence type="ECO:0000256" key="1">
    <source>
        <dbReference type="SAM" id="MobiDB-lite"/>
    </source>
</evidence>
<accession>A0ABV3SY85</accession>
<keyword evidence="2" id="KW-0812">Transmembrane</keyword>
<evidence type="ECO:0000313" key="3">
    <source>
        <dbReference type="EMBL" id="MEX0427897.1"/>
    </source>
</evidence>
<evidence type="ECO:0000313" key="4">
    <source>
        <dbReference type="Proteomes" id="UP001556631"/>
    </source>
</evidence>
<organism evidence="3 4">
    <name type="scientific">Nocardioides eburneus</name>
    <dbReference type="NCBI Taxonomy" id="3231482"/>
    <lineage>
        <taxon>Bacteria</taxon>
        <taxon>Bacillati</taxon>
        <taxon>Actinomycetota</taxon>
        <taxon>Actinomycetes</taxon>
        <taxon>Propionibacteriales</taxon>
        <taxon>Nocardioidaceae</taxon>
        <taxon>Nocardioides</taxon>
    </lineage>
</organism>
<keyword evidence="2" id="KW-0472">Membrane</keyword>